<evidence type="ECO:0000256" key="1">
    <source>
        <dbReference type="ARBA" id="ARBA00022659"/>
    </source>
</evidence>
<feature type="domain" description="Sushi" evidence="7">
    <location>
        <begin position="220"/>
        <end position="279"/>
    </location>
</feature>
<evidence type="ECO:0000256" key="5">
    <source>
        <dbReference type="PROSITE-ProRule" id="PRU00302"/>
    </source>
</evidence>
<evidence type="ECO:0000313" key="9">
    <source>
        <dbReference type="Proteomes" id="UP000694545"/>
    </source>
</evidence>
<feature type="domain" description="Sushi" evidence="7">
    <location>
        <begin position="39"/>
        <end position="102"/>
    </location>
</feature>
<keyword evidence="6" id="KW-1133">Transmembrane helix</keyword>
<dbReference type="PROSITE" id="PS50923">
    <property type="entry name" value="SUSHI"/>
    <property type="match status" value="3"/>
</dbReference>
<dbReference type="PANTHER" id="PTHR45656:SF4">
    <property type="entry name" value="PROTEIN CBR-CLEC-78"/>
    <property type="match status" value="1"/>
</dbReference>
<keyword evidence="2" id="KW-0732">Signal</keyword>
<reference evidence="8" key="1">
    <citation type="submission" date="2025-08" db="UniProtKB">
        <authorList>
            <consortium name="Ensembl"/>
        </authorList>
    </citation>
    <scope>IDENTIFICATION</scope>
</reference>
<dbReference type="InterPro" id="IPR035976">
    <property type="entry name" value="Sushi/SCR/CCP_sf"/>
</dbReference>
<dbReference type="Gene3D" id="2.10.70.10">
    <property type="entry name" value="Complement Module, domain 1"/>
    <property type="match status" value="3"/>
</dbReference>
<dbReference type="PANTHER" id="PTHR45656">
    <property type="entry name" value="PROTEIN CBR-CLEC-78"/>
    <property type="match status" value="1"/>
</dbReference>
<evidence type="ECO:0000256" key="4">
    <source>
        <dbReference type="ARBA" id="ARBA00023157"/>
    </source>
</evidence>
<evidence type="ECO:0000313" key="8">
    <source>
        <dbReference type="Ensembl" id="ENSVKKP00000014122.1"/>
    </source>
</evidence>
<sequence>RQRLGDQTAPEDRRSSIFWPYLLVLLLQFLPLCLLSLTASCVKPPRFKFARIEPGFAKAYYAAKSKVNYVCRPGYERILGTTPVVTCRENYTWTEIPDFCKGQFLIVAISFKTTLSNGALLFSFRYRLMGYPSIQCALNETEVEWQPKPPKCQQITCSPPPNISHSSHDGESIRIFAYNSTVTYKCDHGFSLMGDASIRCATEDKISGVWEGSKPECKDVRCNRPQIPNGRVASTFQSTYLYDNIIRIECDPHHTLQGSDFIKCGADSKWKPDVPTCVKSKYSNGLKCFLNLFTLRCVICLFPLACQLPLPPPPPPPQPFIQEIRKMKLQVSYNAIGPTVMFKF</sequence>
<dbReference type="SMART" id="SM00032">
    <property type="entry name" value="CCP"/>
    <property type="match status" value="3"/>
</dbReference>
<feature type="disulfide bond" evidence="5">
    <location>
        <begin position="157"/>
        <end position="200"/>
    </location>
</feature>
<keyword evidence="6" id="KW-0472">Membrane</keyword>
<accession>A0A8D2KYE6</accession>
<dbReference type="AlphaFoldDB" id="A0A8D2KYE6"/>
<dbReference type="InterPro" id="IPR051277">
    <property type="entry name" value="SEZ6_CSMD_C4BPB_Regulators"/>
</dbReference>
<evidence type="ECO:0000256" key="3">
    <source>
        <dbReference type="ARBA" id="ARBA00022737"/>
    </source>
</evidence>
<keyword evidence="4 5" id="KW-1015">Disulfide bond</keyword>
<dbReference type="Proteomes" id="UP000694545">
    <property type="component" value="Unplaced"/>
</dbReference>
<dbReference type="Ensembl" id="ENSVKKT00000014466.1">
    <property type="protein sequence ID" value="ENSVKKP00000014122.1"/>
    <property type="gene ID" value="ENSVKKG00000009734.1"/>
</dbReference>
<name>A0A8D2KYE6_VARKO</name>
<proteinExistence type="predicted"/>
<dbReference type="InterPro" id="IPR000436">
    <property type="entry name" value="Sushi_SCR_CCP_dom"/>
</dbReference>
<feature type="domain" description="Sushi" evidence="7">
    <location>
        <begin position="155"/>
        <end position="219"/>
    </location>
</feature>
<keyword evidence="9" id="KW-1185">Reference proteome</keyword>
<comment type="caution">
    <text evidence="5">Lacks conserved residue(s) required for the propagation of feature annotation.</text>
</comment>
<dbReference type="FunFam" id="2.10.70.10:FF:000014">
    <property type="entry name" value="Membrane cofactor protein"/>
    <property type="match status" value="1"/>
</dbReference>
<dbReference type="CDD" id="cd00033">
    <property type="entry name" value="CCP"/>
    <property type="match status" value="3"/>
</dbReference>
<protein>
    <recommendedName>
        <fullName evidence="7">Sushi domain-containing protein</fullName>
    </recommendedName>
</protein>
<dbReference type="SUPFAM" id="SSF57535">
    <property type="entry name" value="Complement control module/SCR domain"/>
    <property type="match status" value="4"/>
</dbReference>
<keyword evidence="6" id="KW-0812">Transmembrane</keyword>
<keyword evidence="1 5" id="KW-0768">Sushi</keyword>
<reference evidence="8" key="2">
    <citation type="submission" date="2025-09" db="UniProtKB">
        <authorList>
            <consortium name="Ensembl"/>
        </authorList>
    </citation>
    <scope>IDENTIFICATION</scope>
</reference>
<dbReference type="Pfam" id="PF00084">
    <property type="entry name" value="Sushi"/>
    <property type="match status" value="3"/>
</dbReference>
<evidence type="ECO:0000256" key="6">
    <source>
        <dbReference type="SAM" id="Phobius"/>
    </source>
</evidence>
<keyword evidence="3" id="KW-0677">Repeat</keyword>
<feature type="disulfide bond" evidence="5">
    <location>
        <begin position="250"/>
        <end position="277"/>
    </location>
</feature>
<feature type="transmembrane region" description="Helical" evidence="6">
    <location>
        <begin position="18"/>
        <end position="42"/>
    </location>
</feature>
<organism evidence="8 9">
    <name type="scientific">Varanus komodoensis</name>
    <name type="common">Komodo dragon</name>
    <dbReference type="NCBI Taxonomy" id="61221"/>
    <lineage>
        <taxon>Eukaryota</taxon>
        <taxon>Metazoa</taxon>
        <taxon>Chordata</taxon>
        <taxon>Craniata</taxon>
        <taxon>Vertebrata</taxon>
        <taxon>Euteleostomi</taxon>
        <taxon>Lepidosauria</taxon>
        <taxon>Squamata</taxon>
        <taxon>Bifurcata</taxon>
        <taxon>Unidentata</taxon>
        <taxon>Episquamata</taxon>
        <taxon>Toxicofera</taxon>
        <taxon>Anguimorpha</taxon>
        <taxon>Paleoanguimorpha</taxon>
        <taxon>Varanoidea</taxon>
        <taxon>Varanidae</taxon>
        <taxon>Varanus</taxon>
    </lineage>
</organism>
<evidence type="ECO:0000259" key="7">
    <source>
        <dbReference type="PROSITE" id="PS50923"/>
    </source>
</evidence>
<evidence type="ECO:0000256" key="2">
    <source>
        <dbReference type="ARBA" id="ARBA00022729"/>
    </source>
</evidence>